<accession>N0E366</accession>
<gene>
    <name evidence="2" type="ORF">BN10_1540004</name>
</gene>
<dbReference type="eggNOG" id="COG1541">
    <property type="taxonomic scope" value="Bacteria"/>
</dbReference>
<dbReference type="HOGENOM" id="CLU_962882_0_0_11"/>
<dbReference type="AlphaFoldDB" id="N0E366"/>
<keyword evidence="3" id="KW-1185">Reference proteome</keyword>
<sequence length="289" mass="32003">MKKQFYREFWGSLSPDEFSHPEDLERLPLLSRSEYSRNYMNSEPHPEGLLISHSSGSSGRDLVWRYRTKEEQRLIALLFAYGVPSALTIAIALRYGQHGMEMQIPTRGLVIPGSSWTKNGRDQCVELLRTGHNIGGNVIFPTSLSGQADDVTRLAESVMEFGISEDLKIADVYVAGDLRAADWTAIHEAFPRAAVTQKYSLSEVFGGAQRGSPSQPYRLDPFVIGEVVGPDGRSVGQGEAGELVLTELFPFVQHQPLIRYRTGDVVVRESEDGSENLLFSNVSRVRGGG</sequence>
<dbReference type="STRING" id="1193181.BN10_1540004"/>
<evidence type="ECO:0000256" key="1">
    <source>
        <dbReference type="SAM" id="Phobius"/>
    </source>
</evidence>
<dbReference type="SUPFAM" id="SSF56801">
    <property type="entry name" value="Acetyl-CoA synthetase-like"/>
    <property type="match status" value="1"/>
</dbReference>
<reference evidence="2 3" key="1">
    <citation type="journal article" date="2013" name="ISME J.">
        <title>A metabolic model for members of the genus Tetrasphaera involved in enhanced biological phosphorus removal.</title>
        <authorList>
            <person name="Kristiansen R."/>
            <person name="Nguyen H.T.T."/>
            <person name="Saunders A.M."/>
            <person name="Nielsen J.L."/>
            <person name="Wimmer R."/>
            <person name="Le V.Q."/>
            <person name="McIlroy S.J."/>
            <person name="Petrovski S."/>
            <person name="Seviour R.J."/>
            <person name="Calteau A."/>
            <person name="Nielsen K.L."/>
            <person name="Nielsen P.H."/>
        </authorList>
    </citation>
    <scope>NUCLEOTIDE SEQUENCE [LARGE SCALE GENOMIC DNA]</scope>
    <source>
        <strain evidence="2 3">Lp2</strain>
    </source>
</reference>
<protein>
    <recommendedName>
        <fullName evidence="4">AMP-dependent synthetase/ligase domain-containing protein</fullName>
    </recommendedName>
</protein>
<evidence type="ECO:0008006" key="4">
    <source>
        <dbReference type="Google" id="ProtNLM"/>
    </source>
</evidence>
<dbReference type="PANTHER" id="PTHR43845:SF1">
    <property type="entry name" value="BLR5969 PROTEIN"/>
    <property type="match status" value="1"/>
</dbReference>
<dbReference type="InterPro" id="IPR042099">
    <property type="entry name" value="ANL_N_sf"/>
</dbReference>
<dbReference type="EMBL" id="CAIZ01000062">
    <property type="protein sequence ID" value="CCH69339.1"/>
    <property type="molecule type" value="Genomic_DNA"/>
</dbReference>
<organism evidence="2 3">
    <name type="scientific">Phycicoccus elongatus Lp2</name>
    <dbReference type="NCBI Taxonomy" id="1193181"/>
    <lineage>
        <taxon>Bacteria</taxon>
        <taxon>Bacillati</taxon>
        <taxon>Actinomycetota</taxon>
        <taxon>Actinomycetes</taxon>
        <taxon>Micrococcales</taxon>
        <taxon>Intrasporangiaceae</taxon>
        <taxon>Phycicoccus</taxon>
    </lineage>
</organism>
<keyword evidence="1" id="KW-0472">Membrane</keyword>
<dbReference type="Proteomes" id="UP000013167">
    <property type="component" value="Unassembled WGS sequence"/>
</dbReference>
<keyword evidence="1" id="KW-1133">Transmembrane helix</keyword>
<evidence type="ECO:0000313" key="3">
    <source>
        <dbReference type="Proteomes" id="UP000013167"/>
    </source>
</evidence>
<feature type="transmembrane region" description="Helical" evidence="1">
    <location>
        <begin position="74"/>
        <end position="95"/>
    </location>
</feature>
<keyword evidence="1" id="KW-0812">Transmembrane</keyword>
<evidence type="ECO:0000313" key="2">
    <source>
        <dbReference type="EMBL" id="CCH69339.1"/>
    </source>
</evidence>
<comment type="caution">
    <text evidence="2">The sequence shown here is derived from an EMBL/GenBank/DDBJ whole genome shotgun (WGS) entry which is preliminary data.</text>
</comment>
<dbReference type="Gene3D" id="3.40.50.12780">
    <property type="entry name" value="N-terminal domain of ligase-like"/>
    <property type="match status" value="1"/>
</dbReference>
<name>N0E366_9MICO</name>
<proteinExistence type="predicted"/>
<dbReference type="PANTHER" id="PTHR43845">
    <property type="entry name" value="BLR5969 PROTEIN"/>
    <property type="match status" value="1"/>
</dbReference>